<dbReference type="EMBL" id="KL584787">
    <property type="protein sequence ID" value="KEQ90684.1"/>
    <property type="molecule type" value="Genomic_DNA"/>
</dbReference>
<accession>A0A074Y424</accession>
<dbReference type="Pfam" id="PF04525">
    <property type="entry name" value="LOR"/>
    <property type="match status" value="1"/>
</dbReference>
<dbReference type="AlphaFoldDB" id="A0A074Y424"/>
<dbReference type="Proteomes" id="UP000030641">
    <property type="component" value="Unassembled WGS sequence"/>
</dbReference>
<dbReference type="InterPro" id="IPR007612">
    <property type="entry name" value="LOR"/>
</dbReference>
<name>A0A074Y424_AURSE</name>
<evidence type="ECO:0000313" key="2">
    <source>
        <dbReference type="Proteomes" id="UP000030641"/>
    </source>
</evidence>
<evidence type="ECO:0000313" key="1">
    <source>
        <dbReference type="EMBL" id="KEQ90684.1"/>
    </source>
</evidence>
<organism evidence="1 2">
    <name type="scientific">Aureobasidium subglaciale (strain EXF-2481)</name>
    <name type="common">Aureobasidium pullulans var. subglaciale</name>
    <dbReference type="NCBI Taxonomy" id="1043005"/>
    <lineage>
        <taxon>Eukaryota</taxon>
        <taxon>Fungi</taxon>
        <taxon>Dikarya</taxon>
        <taxon>Ascomycota</taxon>
        <taxon>Pezizomycotina</taxon>
        <taxon>Dothideomycetes</taxon>
        <taxon>Dothideomycetidae</taxon>
        <taxon>Dothideales</taxon>
        <taxon>Saccotheciaceae</taxon>
        <taxon>Aureobasidium</taxon>
    </lineage>
</organism>
<protein>
    <submittedName>
        <fullName evidence="1">Uncharacterized protein</fullName>
    </submittedName>
</protein>
<dbReference type="OrthoDB" id="97518at2759"/>
<keyword evidence="2" id="KW-1185">Reference proteome</keyword>
<proteinExistence type="predicted"/>
<dbReference type="RefSeq" id="XP_013339184.1">
    <property type="nucleotide sequence ID" value="XM_013483730.1"/>
</dbReference>
<gene>
    <name evidence="1" type="ORF">AUEXF2481DRAFT_534372</name>
</gene>
<dbReference type="InParanoid" id="A0A074Y424"/>
<sequence length="178" mass="20401">MRRWIVESCGPDCRPEIDMLQSRNVAGYVCEVKRGFILLFIMTSNFHPPTRPIVLNSGHIAIHNRTLGLRCHDRRFRDAVVCDEQTDKLFEFTAKDIGTSWTLRRSLVNSTTGQRLLDLRHTKTSYKVCVIEDPDGNEFCKIKDTTSTFSSKFTSVDAQVVGNGGEPTIEMRSFRRER</sequence>
<reference evidence="1 2" key="1">
    <citation type="journal article" date="2014" name="BMC Genomics">
        <title>Genome sequencing of four Aureobasidium pullulans varieties: biotechnological potential, stress tolerance, and description of new species.</title>
        <authorList>
            <person name="Gostin Ar C."/>
            <person name="Ohm R.A."/>
            <person name="Kogej T."/>
            <person name="Sonjak S."/>
            <person name="Turk M."/>
            <person name="Zajc J."/>
            <person name="Zalar P."/>
            <person name="Grube M."/>
            <person name="Sun H."/>
            <person name="Han J."/>
            <person name="Sharma A."/>
            <person name="Chiniquy J."/>
            <person name="Ngan C.Y."/>
            <person name="Lipzen A."/>
            <person name="Barry K."/>
            <person name="Grigoriev I.V."/>
            <person name="Gunde-Cimerman N."/>
        </authorList>
    </citation>
    <scope>NUCLEOTIDE SEQUENCE [LARGE SCALE GENOMIC DNA]</scope>
    <source>
        <strain evidence="1 2">EXF-2481</strain>
    </source>
</reference>
<dbReference type="HOGENOM" id="CLU_1510302_0_0_1"/>
<dbReference type="GeneID" id="25368869"/>